<dbReference type="Pfam" id="PF14292">
    <property type="entry name" value="SusE"/>
    <property type="match status" value="1"/>
</dbReference>
<name>A0A521DGN6_9SPHI</name>
<dbReference type="Proteomes" id="UP000320300">
    <property type="component" value="Unassembled WGS sequence"/>
</dbReference>
<protein>
    <recommendedName>
        <fullName evidence="1">SusE outer membrane protein domain-containing protein</fullName>
    </recommendedName>
</protein>
<dbReference type="GO" id="GO:0019867">
    <property type="term" value="C:outer membrane"/>
    <property type="evidence" value="ECO:0007669"/>
    <property type="project" value="InterPro"/>
</dbReference>
<reference evidence="2 3" key="1">
    <citation type="submission" date="2017-05" db="EMBL/GenBank/DDBJ databases">
        <authorList>
            <person name="Varghese N."/>
            <person name="Submissions S."/>
        </authorList>
    </citation>
    <scope>NUCLEOTIDE SEQUENCE [LARGE SCALE GENOMIC DNA]</scope>
    <source>
        <strain evidence="2 3">DSM 19036</strain>
    </source>
</reference>
<keyword evidence="3" id="KW-1185">Reference proteome</keyword>
<dbReference type="Gene3D" id="2.60.40.3620">
    <property type="match status" value="2"/>
</dbReference>
<dbReference type="AlphaFoldDB" id="A0A521DGN6"/>
<evidence type="ECO:0000259" key="1">
    <source>
        <dbReference type="Pfam" id="PF14292"/>
    </source>
</evidence>
<organism evidence="2 3">
    <name type="scientific">Pedobacter westerhofensis</name>
    <dbReference type="NCBI Taxonomy" id="425512"/>
    <lineage>
        <taxon>Bacteria</taxon>
        <taxon>Pseudomonadati</taxon>
        <taxon>Bacteroidota</taxon>
        <taxon>Sphingobacteriia</taxon>
        <taxon>Sphingobacteriales</taxon>
        <taxon>Sphingobacteriaceae</taxon>
        <taxon>Pedobacter</taxon>
    </lineage>
</organism>
<gene>
    <name evidence="2" type="ORF">SAMN06265348_105289</name>
</gene>
<dbReference type="EMBL" id="FXTN01000005">
    <property type="protein sequence ID" value="SMO70090.1"/>
    <property type="molecule type" value="Genomic_DNA"/>
</dbReference>
<evidence type="ECO:0000313" key="2">
    <source>
        <dbReference type="EMBL" id="SMO70090.1"/>
    </source>
</evidence>
<accession>A0A521DGN6</accession>
<proteinExistence type="predicted"/>
<dbReference type="CDD" id="cd12967">
    <property type="entry name" value="CBM_SusE-F_like_u1"/>
    <property type="match status" value="1"/>
</dbReference>
<evidence type="ECO:0000313" key="3">
    <source>
        <dbReference type="Proteomes" id="UP000320300"/>
    </source>
</evidence>
<dbReference type="GO" id="GO:2001070">
    <property type="term" value="F:starch binding"/>
    <property type="evidence" value="ECO:0007669"/>
    <property type="project" value="InterPro"/>
</dbReference>
<dbReference type="OrthoDB" id="975117at2"/>
<sequence length="355" mass="37848">MAISDRCNHKNMKSLFTKFMAFSMFILLFMSCKKDETKVVAGNGTAAAVTSSALTTQVLKEENAAVNFGVFNWTASTFGFEGSVVSYTVQVDISGNNFKAPKEISAGSLLTKTITVADINSITNQLKLTNGVAGKIDLRVKATISDKHPAAYSNTLTFTVTPYQIIIDYPSLYVPGAYQGWAPATASKISSVEDNKMYEGYIYFPDPVNEFKITSAPNWDNIIYGTSAAGKIVAGAGDNLKINGAGYYQLKANTTALTYSAVKTTWAVMGSGTGNVEAPMTYDNTTKVWTVTKALSAGTIKFRANGTDDINFGSNATADGTLVAGGTAIPVTAGTYKITFNVSIPGNYVYSILLQ</sequence>
<dbReference type="InterPro" id="IPR025970">
    <property type="entry name" value="SusE"/>
</dbReference>
<dbReference type="PROSITE" id="PS51257">
    <property type="entry name" value="PROKAR_LIPOPROTEIN"/>
    <property type="match status" value="1"/>
</dbReference>
<feature type="domain" description="SusE outer membrane protein" evidence="1">
    <location>
        <begin position="34"/>
        <end position="141"/>
    </location>
</feature>